<dbReference type="InterPro" id="IPR001907">
    <property type="entry name" value="ClpP"/>
</dbReference>
<dbReference type="GO" id="GO:0006515">
    <property type="term" value="P:protein quality control for misfolded or incompletely synthesized proteins"/>
    <property type="evidence" value="ECO:0007669"/>
    <property type="project" value="TreeGrafter"/>
</dbReference>
<dbReference type="PRINTS" id="PR00127">
    <property type="entry name" value="CLPPROTEASEP"/>
</dbReference>
<proteinExistence type="inferred from homology"/>
<accession>A0A5B8UA91</accession>
<evidence type="ECO:0000256" key="7">
    <source>
        <dbReference type="HAMAP-Rule" id="MF_00444"/>
    </source>
</evidence>
<dbReference type="HAMAP" id="MF_00444">
    <property type="entry name" value="ClpP"/>
    <property type="match status" value="1"/>
</dbReference>
<dbReference type="EC" id="3.4.21.92" evidence="7"/>
<evidence type="ECO:0000256" key="8">
    <source>
        <dbReference type="PROSITE-ProRule" id="PRU10086"/>
    </source>
</evidence>
<comment type="subcellular location">
    <subcellularLocation>
        <location evidence="7">Cytoplasm</location>
    </subcellularLocation>
</comment>
<evidence type="ECO:0000256" key="4">
    <source>
        <dbReference type="ARBA" id="ARBA00022801"/>
    </source>
</evidence>
<dbReference type="FunFam" id="3.90.226.10:FF:000001">
    <property type="entry name" value="ATP-dependent Clp protease proteolytic subunit"/>
    <property type="match status" value="1"/>
</dbReference>
<dbReference type="EMBL" id="CP042430">
    <property type="protein sequence ID" value="QEC49970.1"/>
    <property type="molecule type" value="Genomic_DNA"/>
</dbReference>
<dbReference type="KEGG" id="bsol:FSW04_21975"/>
<dbReference type="RefSeq" id="WP_146922335.1">
    <property type="nucleotide sequence ID" value="NZ_CP042430.1"/>
</dbReference>
<dbReference type="NCBIfam" id="NF009205">
    <property type="entry name" value="PRK12553.1"/>
    <property type="match status" value="1"/>
</dbReference>
<dbReference type="PROSITE" id="PS00382">
    <property type="entry name" value="CLP_PROTEASE_HIS"/>
    <property type="match status" value="1"/>
</dbReference>
<dbReference type="InterPro" id="IPR033135">
    <property type="entry name" value="ClpP_His_AS"/>
</dbReference>
<protein>
    <recommendedName>
        <fullName evidence="7 9">ATP-dependent Clp protease proteolytic subunit</fullName>
        <ecNumber evidence="7">3.4.21.92</ecNumber>
    </recommendedName>
    <alternativeName>
        <fullName evidence="7">Endopeptidase Clp</fullName>
    </alternativeName>
</protein>
<keyword evidence="11" id="KW-1185">Reference proteome</keyword>
<evidence type="ECO:0000256" key="2">
    <source>
        <dbReference type="ARBA" id="ARBA00022490"/>
    </source>
</evidence>
<dbReference type="GO" id="GO:0009368">
    <property type="term" value="C:endopeptidase Clp complex"/>
    <property type="evidence" value="ECO:0007669"/>
    <property type="project" value="TreeGrafter"/>
</dbReference>
<dbReference type="Pfam" id="PF00574">
    <property type="entry name" value="CLP_protease"/>
    <property type="match status" value="1"/>
</dbReference>
<dbReference type="GO" id="GO:0051117">
    <property type="term" value="F:ATPase binding"/>
    <property type="evidence" value="ECO:0007669"/>
    <property type="project" value="TreeGrafter"/>
</dbReference>
<sequence>MPLVPMVVEQSPRGERSFDIYSRLLNDRVVFLGSQIDDEIANLIVAQLIHLEADDPDKDISLYVNSPGGSAYAALAIYDAMQFVACDVATICCGIAMSGGSLVLAGGALGKRMALPNARILIHQPHGSYQGQSTDMEIHAREAIALRRRYEELYAEHTGQDAARVKADIERDRYFTAHEAVAYGLVDRVISSRSEATPPRRAAGIA</sequence>
<gene>
    <name evidence="7" type="primary">clpP</name>
    <name evidence="10" type="ORF">FSW04_21975</name>
</gene>
<evidence type="ECO:0000256" key="9">
    <source>
        <dbReference type="RuleBase" id="RU003567"/>
    </source>
</evidence>
<dbReference type="OrthoDB" id="9802800at2"/>
<feature type="active site" evidence="7 8">
    <location>
        <position position="123"/>
    </location>
</feature>
<dbReference type="CDD" id="cd07017">
    <property type="entry name" value="S14_ClpP_2"/>
    <property type="match status" value="1"/>
</dbReference>
<feature type="active site" description="Nucleophile" evidence="7">
    <location>
        <position position="98"/>
    </location>
</feature>
<organism evidence="10 11">
    <name type="scientific">Baekduia soli</name>
    <dbReference type="NCBI Taxonomy" id="496014"/>
    <lineage>
        <taxon>Bacteria</taxon>
        <taxon>Bacillati</taxon>
        <taxon>Actinomycetota</taxon>
        <taxon>Thermoleophilia</taxon>
        <taxon>Solirubrobacterales</taxon>
        <taxon>Baekduiaceae</taxon>
        <taxon>Baekduia</taxon>
    </lineage>
</organism>
<comment type="catalytic activity">
    <reaction evidence="6 7 8">
        <text>Hydrolysis of proteins to small peptides in the presence of ATP and magnesium. alpha-casein is the usual test substrate. In the absence of ATP, only oligopeptides shorter than five residues are hydrolyzed (such as succinyl-Leu-Tyr-|-NHMec, and Leu-Tyr-Leu-|-Tyr-Trp, in which cleavage of the -Tyr-|-Leu- and -Tyr-|-Trp bonds also occurs).</text>
        <dbReference type="EC" id="3.4.21.92"/>
    </reaction>
</comment>
<name>A0A5B8UA91_9ACTN</name>
<evidence type="ECO:0000313" key="11">
    <source>
        <dbReference type="Proteomes" id="UP000321805"/>
    </source>
</evidence>
<dbReference type="Gene3D" id="3.90.226.10">
    <property type="entry name" value="2-enoyl-CoA Hydratase, Chain A, domain 1"/>
    <property type="match status" value="1"/>
</dbReference>
<dbReference type="AlphaFoldDB" id="A0A5B8UA91"/>
<dbReference type="PANTHER" id="PTHR10381">
    <property type="entry name" value="ATP-DEPENDENT CLP PROTEASE PROTEOLYTIC SUBUNIT"/>
    <property type="match status" value="1"/>
</dbReference>
<dbReference type="Proteomes" id="UP000321805">
    <property type="component" value="Chromosome"/>
</dbReference>
<comment type="similarity">
    <text evidence="1 7 9">Belongs to the peptidase S14 family.</text>
</comment>
<evidence type="ECO:0000313" key="10">
    <source>
        <dbReference type="EMBL" id="QEC49970.1"/>
    </source>
</evidence>
<reference evidence="10 11" key="1">
    <citation type="journal article" date="2018" name="J. Microbiol.">
        <title>Baekduia soli gen. nov., sp. nov., a novel bacterium isolated from the soil of Baekdu Mountain and proposal of a novel family name, Baekduiaceae fam. nov.</title>
        <authorList>
            <person name="An D.S."/>
            <person name="Siddiqi M.Z."/>
            <person name="Kim K.H."/>
            <person name="Yu H.S."/>
            <person name="Im W.T."/>
        </authorList>
    </citation>
    <scope>NUCLEOTIDE SEQUENCE [LARGE SCALE GENOMIC DNA]</scope>
    <source>
        <strain evidence="10 11">BR7-21</strain>
    </source>
</reference>
<dbReference type="GO" id="GO:0005737">
    <property type="term" value="C:cytoplasm"/>
    <property type="evidence" value="ECO:0007669"/>
    <property type="project" value="UniProtKB-SubCell"/>
</dbReference>
<dbReference type="GO" id="GO:0004176">
    <property type="term" value="F:ATP-dependent peptidase activity"/>
    <property type="evidence" value="ECO:0007669"/>
    <property type="project" value="InterPro"/>
</dbReference>
<dbReference type="NCBIfam" id="NF001368">
    <property type="entry name" value="PRK00277.1"/>
    <property type="match status" value="1"/>
</dbReference>
<evidence type="ECO:0000256" key="3">
    <source>
        <dbReference type="ARBA" id="ARBA00022670"/>
    </source>
</evidence>
<keyword evidence="4 7" id="KW-0378">Hydrolase</keyword>
<dbReference type="InterPro" id="IPR023562">
    <property type="entry name" value="ClpP/TepA"/>
</dbReference>
<dbReference type="InterPro" id="IPR029045">
    <property type="entry name" value="ClpP/crotonase-like_dom_sf"/>
</dbReference>
<dbReference type="PANTHER" id="PTHR10381:SF70">
    <property type="entry name" value="ATP-DEPENDENT CLP PROTEASE PROTEOLYTIC SUBUNIT"/>
    <property type="match status" value="1"/>
</dbReference>
<keyword evidence="2 7" id="KW-0963">Cytoplasm</keyword>
<comment type="function">
    <text evidence="7">Cleaves peptides in various proteins in a process that requires ATP hydrolysis. Has a chymotrypsin-like activity. Plays a major role in the degradation of misfolded proteins.</text>
</comment>
<dbReference type="GO" id="GO:0004252">
    <property type="term" value="F:serine-type endopeptidase activity"/>
    <property type="evidence" value="ECO:0007669"/>
    <property type="project" value="UniProtKB-UniRule"/>
</dbReference>
<evidence type="ECO:0000256" key="1">
    <source>
        <dbReference type="ARBA" id="ARBA00007039"/>
    </source>
</evidence>
<dbReference type="SUPFAM" id="SSF52096">
    <property type="entry name" value="ClpP/crotonase"/>
    <property type="match status" value="1"/>
</dbReference>
<evidence type="ECO:0000256" key="5">
    <source>
        <dbReference type="ARBA" id="ARBA00022825"/>
    </source>
</evidence>
<evidence type="ECO:0000256" key="6">
    <source>
        <dbReference type="ARBA" id="ARBA00034021"/>
    </source>
</evidence>
<keyword evidence="5 7" id="KW-0720">Serine protease</keyword>
<keyword evidence="3 7" id="KW-0645">Protease</keyword>
<comment type="subunit">
    <text evidence="7">Fourteen ClpP subunits assemble into 2 heptameric rings which stack back to back to give a disk-like structure with a central cavity, resembling the structure of eukaryotic proteasomes.</text>
</comment>